<protein>
    <recommendedName>
        <fullName evidence="3">tRNA threonylcarbamoyladenosine biosynthesis protein TsaE</fullName>
    </recommendedName>
    <alternativeName>
        <fullName evidence="10">t(6)A37 threonylcarbamoyladenosine biosynthesis protein TsaE</fullName>
    </alternativeName>
</protein>
<evidence type="ECO:0000256" key="5">
    <source>
        <dbReference type="ARBA" id="ARBA00022694"/>
    </source>
</evidence>
<reference evidence="11 12" key="1">
    <citation type="journal article" date="2016" name="Nat. Commun.">
        <title>Thousands of microbial genomes shed light on interconnected biogeochemical processes in an aquifer system.</title>
        <authorList>
            <person name="Anantharaman K."/>
            <person name="Brown C.T."/>
            <person name="Hug L.A."/>
            <person name="Sharon I."/>
            <person name="Castelle C.J."/>
            <person name="Probst A.J."/>
            <person name="Thomas B.C."/>
            <person name="Singh A."/>
            <person name="Wilkins M.J."/>
            <person name="Karaoz U."/>
            <person name="Brodie E.L."/>
            <person name="Williams K.H."/>
            <person name="Hubbard S.S."/>
            <person name="Banfield J.F."/>
        </authorList>
    </citation>
    <scope>NUCLEOTIDE SEQUENCE [LARGE SCALE GENOMIC DNA]</scope>
</reference>
<dbReference type="Proteomes" id="UP000176422">
    <property type="component" value="Unassembled WGS sequence"/>
</dbReference>
<keyword evidence="9" id="KW-0460">Magnesium</keyword>
<evidence type="ECO:0000256" key="7">
    <source>
        <dbReference type="ARBA" id="ARBA00022741"/>
    </source>
</evidence>
<dbReference type="GO" id="GO:0005737">
    <property type="term" value="C:cytoplasm"/>
    <property type="evidence" value="ECO:0007669"/>
    <property type="project" value="UniProtKB-SubCell"/>
</dbReference>
<dbReference type="AlphaFoldDB" id="A0A1F8DVI9"/>
<dbReference type="PANTHER" id="PTHR33540">
    <property type="entry name" value="TRNA THREONYLCARBAMOYLADENOSINE BIOSYNTHESIS PROTEIN TSAE"/>
    <property type="match status" value="1"/>
</dbReference>
<dbReference type="EMBL" id="MGIT01000004">
    <property type="protein sequence ID" value="OGM92623.1"/>
    <property type="molecule type" value="Genomic_DNA"/>
</dbReference>
<comment type="subcellular location">
    <subcellularLocation>
        <location evidence="1">Cytoplasm</location>
    </subcellularLocation>
</comment>
<gene>
    <name evidence="11" type="ORF">A2372_04240</name>
</gene>
<proteinExistence type="inferred from homology"/>
<name>A0A1F8DVI9_9BACT</name>
<dbReference type="SUPFAM" id="SSF52540">
    <property type="entry name" value="P-loop containing nucleoside triphosphate hydrolases"/>
    <property type="match status" value="1"/>
</dbReference>
<evidence type="ECO:0000256" key="1">
    <source>
        <dbReference type="ARBA" id="ARBA00004496"/>
    </source>
</evidence>
<dbReference type="GO" id="GO:0046872">
    <property type="term" value="F:metal ion binding"/>
    <property type="evidence" value="ECO:0007669"/>
    <property type="project" value="UniProtKB-KW"/>
</dbReference>
<keyword evidence="7" id="KW-0547">Nucleotide-binding</keyword>
<keyword evidence="6" id="KW-0479">Metal-binding</keyword>
<evidence type="ECO:0000256" key="9">
    <source>
        <dbReference type="ARBA" id="ARBA00022842"/>
    </source>
</evidence>
<evidence type="ECO:0000313" key="12">
    <source>
        <dbReference type="Proteomes" id="UP000176422"/>
    </source>
</evidence>
<accession>A0A1F8DVI9</accession>
<evidence type="ECO:0000256" key="4">
    <source>
        <dbReference type="ARBA" id="ARBA00022490"/>
    </source>
</evidence>
<dbReference type="STRING" id="1802559.A2372_04240"/>
<comment type="caution">
    <text evidence="11">The sequence shown here is derived from an EMBL/GenBank/DDBJ whole genome shotgun (WGS) entry which is preliminary data.</text>
</comment>
<dbReference type="PANTHER" id="PTHR33540:SF2">
    <property type="entry name" value="TRNA THREONYLCARBAMOYLADENOSINE BIOSYNTHESIS PROTEIN TSAE"/>
    <property type="match status" value="1"/>
</dbReference>
<comment type="similarity">
    <text evidence="2">Belongs to the TsaE family.</text>
</comment>
<dbReference type="InterPro" id="IPR003442">
    <property type="entry name" value="T6A_TsaE"/>
</dbReference>
<dbReference type="Pfam" id="PF02367">
    <property type="entry name" value="TsaE"/>
    <property type="match status" value="1"/>
</dbReference>
<dbReference type="GO" id="GO:0002949">
    <property type="term" value="P:tRNA threonylcarbamoyladenosine modification"/>
    <property type="evidence" value="ECO:0007669"/>
    <property type="project" value="InterPro"/>
</dbReference>
<keyword evidence="4" id="KW-0963">Cytoplasm</keyword>
<evidence type="ECO:0000256" key="3">
    <source>
        <dbReference type="ARBA" id="ARBA00019010"/>
    </source>
</evidence>
<sequence length="159" mass="17744">MQYQTTSPVQTKKIARLFAEEIARTKSGKHAFVVVFKGDLGAGKTTFIQGLLRELGVKKKIVSPTFTLLRSYALSSRAHPLVGGEAEGSVFTKAHHFDCYRIGDASEIKELGFKELLADPQNIILIEWPERIAKALPREKITVTLSYGETINERIIEVK</sequence>
<dbReference type="InterPro" id="IPR027417">
    <property type="entry name" value="P-loop_NTPase"/>
</dbReference>
<keyword evidence="8" id="KW-0067">ATP-binding</keyword>
<evidence type="ECO:0000256" key="2">
    <source>
        <dbReference type="ARBA" id="ARBA00007599"/>
    </source>
</evidence>
<keyword evidence="5" id="KW-0819">tRNA processing</keyword>
<evidence type="ECO:0000256" key="8">
    <source>
        <dbReference type="ARBA" id="ARBA00022840"/>
    </source>
</evidence>
<evidence type="ECO:0000256" key="6">
    <source>
        <dbReference type="ARBA" id="ARBA00022723"/>
    </source>
</evidence>
<dbReference type="Gene3D" id="3.40.50.300">
    <property type="entry name" value="P-loop containing nucleotide triphosphate hydrolases"/>
    <property type="match status" value="1"/>
</dbReference>
<evidence type="ECO:0000313" key="11">
    <source>
        <dbReference type="EMBL" id="OGM92623.1"/>
    </source>
</evidence>
<evidence type="ECO:0000256" key="10">
    <source>
        <dbReference type="ARBA" id="ARBA00032441"/>
    </source>
</evidence>
<organism evidence="11 12">
    <name type="scientific">Candidatus Wolfebacteria bacterium RIFOXYB1_FULL_54_12</name>
    <dbReference type="NCBI Taxonomy" id="1802559"/>
    <lineage>
        <taxon>Bacteria</taxon>
        <taxon>Candidatus Wolfeibacteriota</taxon>
    </lineage>
</organism>
<dbReference type="GO" id="GO:0005524">
    <property type="term" value="F:ATP binding"/>
    <property type="evidence" value="ECO:0007669"/>
    <property type="project" value="UniProtKB-KW"/>
</dbReference>